<gene>
    <name evidence="1" type="ORF">HHK36_012791</name>
</gene>
<dbReference type="OrthoDB" id="417697at2759"/>
<protein>
    <submittedName>
        <fullName evidence="1">Uncharacterized protein</fullName>
    </submittedName>
</protein>
<evidence type="ECO:0000313" key="1">
    <source>
        <dbReference type="EMBL" id="KAF8401844.1"/>
    </source>
</evidence>
<keyword evidence="2" id="KW-1185">Reference proteome</keyword>
<dbReference type="AlphaFoldDB" id="A0A834Z5F0"/>
<dbReference type="Proteomes" id="UP000655225">
    <property type="component" value="Unassembled WGS sequence"/>
</dbReference>
<sequence length="69" mass="8235">MLHWWSGFCYLDLYDMTMLRFEPDKRVGFKKNMRDDGCHSYFLCSETVRKLFVGAGFIEVLIFSRIVLT</sequence>
<evidence type="ECO:0000313" key="2">
    <source>
        <dbReference type="Proteomes" id="UP000655225"/>
    </source>
</evidence>
<name>A0A834Z5F0_TETSI</name>
<accession>A0A834Z5F0</accession>
<proteinExistence type="predicted"/>
<comment type="caution">
    <text evidence="1">The sequence shown here is derived from an EMBL/GenBank/DDBJ whole genome shotgun (WGS) entry which is preliminary data.</text>
</comment>
<reference evidence="1 2" key="1">
    <citation type="submission" date="2020-04" db="EMBL/GenBank/DDBJ databases">
        <title>Plant Genome Project.</title>
        <authorList>
            <person name="Zhang R.-G."/>
        </authorList>
    </citation>
    <scope>NUCLEOTIDE SEQUENCE [LARGE SCALE GENOMIC DNA]</scope>
    <source>
        <strain evidence="1">YNK0</strain>
        <tissue evidence="1">Leaf</tissue>
    </source>
</reference>
<dbReference type="EMBL" id="JABCRI010000008">
    <property type="protein sequence ID" value="KAF8401844.1"/>
    <property type="molecule type" value="Genomic_DNA"/>
</dbReference>
<organism evidence="1 2">
    <name type="scientific">Tetracentron sinense</name>
    <name type="common">Spur-leaf</name>
    <dbReference type="NCBI Taxonomy" id="13715"/>
    <lineage>
        <taxon>Eukaryota</taxon>
        <taxon>Viridiplantae</taxon>
        <taxon>Streptophyta</taxon>
        <taxon>Embryophyta</taxon>
        <taxon>Tracheophyta</taxon>
        <taxon>Spermatophyta</taxon>
        <taxon>Magnoliopsida</taxon>
        <taxon>Trochodendrales</taxon>
        <taxon>Trochodendraceae</taxon>
        <taxon>Tetracentron</taxon>
    </lineage>
</organism>